<accession>A0A4P6LYA6</accession>
<dbReference type="InterPro" id="IPR050312">
    <property type="entry name" value="IolE/XylAMocC-like"/>
</dbReference>
<dbReference type="EC" id="4.2.1.44" evidence="2"/>
<gene>
    <name evidence="2" type="primary">iolE_4</name>
    <name evidence="2" type="ORF">PMF13cell1_02669</name>
</gene>
<dbReference type="KEGG" id="bpro:PMF13cell1_02669"/>
<dbReference type="AlphaFoldDB" id="A0A4P6LYA6"/>
<dbReference type="InterPro" id="IPR036237">
    <property type="entry name" value="Xyl_isomerase-like_sf"/>
</dbReference>
<dbReference type="PANTHER" id="PTHR12110">
    <property type="entry name" value="HYDROXYPYRUVATE ISOMERASE"/>
    <property type="match status" value="1"/>
</dbReference>
<dbReference type="GO" id="GO:0050114">
    <property type="term" value="F:myo-inosose-2 dehydratase activity"/>
    <property type="evidence" value="ECO:0007669"/>
    <property type="project" value="UniProtKB-EC"/>
</dbReference>
<protein>
    <submittedName>
        <fullName evidence="2">Inosose dehydratase</fullName>
        <ecNumber evidence="2">4.2.1.44</ecNumber>
    </submittedName>
</protein>
<reference evidence="2 3" key="1">
    <citation type="submission" date="2019-01" db="EMBL/GenBank/DDBJ databases">
        <title>PMF-metabolizing Aryl O-demethylase.</title>
        <authorList>
            <person name="Kim M."/>
        </authorList>
    </citation>
    <scope>NUCLEOTIDE SEQUENCE [LARGE SCALE GENOMIC DNA]</scope>
    <source>
        <strain evidence="2 3">PMF1</strain>
    </source>
</reference>
<dbReference type="Pfam" id="PF01261">
    <property type="entry name" value="AP_endonuc_2"/>
    <property type="match status" value="1"/>
</dbReference>
<name>A0A4P6LYA6_9FIRM</name>
<proteinExistence type="predicted"/>
<evidence type="ECO:0000313" key="2">
    <source>
        <dbReference type="EMBL" id="QBE97116.1"/>
    </source>
</evidence>
<dbReference type="InterPro" id="IPR013022">
    <property type="entry name" value="Xyl_isomerase-like_TIM-brl"/>
</dbReference>
<keyword evidence="2" id="KW-0456">Lyase</keyword>
<evidence type="ECO:0000259" key="1">
    <source>
        <dbReference type="Pfam" id="PF01261"/>
    </source>
</evidence>
<dbReference type="SUPFAM" id="SSF51658">
    <property type="entry name" value="Xylose isomerase-like"/>
    <property type="match status" value="1"/>
</dbReference>
<dbReference type="RefSeq" id="WP_165392456.1">
    <property type="nucleotide sequence ID" value="NZ_CP035945.1"/>
</dbReference>
<sequence>MIKGGLQACSVTDAFLNDPYGTLKELAGYGYRYIESAGTMFTEELKAELCELKKMMDDLGIVHPSKHFNIGDDIYQDIDRLHIIGGEYLVLASDFFRSRDDVLERCEKYNQQGKLLKENGLKYIYHNHAHEFQKFEGKSALELLVENTDPDYVNFEIDTMWVFRGGEDPVEVLKKFGNRVKMLHVDDFHPKYMEHRSFFDGLPENTVIDGEFMGKYNFDVATDIGTGVMNIQEVLDAAAAYNDVEYGFIELSSANSAYKENMLKAAEFGIRALEKYNGVCFK</sequence>
<dbReference type="Gene3D" id="3.20.20.150">
    <property type="entry name" value="Divalent-metal-dependent TIM barrel enzymes"/>
    <property type="match status" value="1"/>
</dbReference>
<organism evidence="2 3">
    <name type="scientific">Blautia producta</name>
    <dbReference type="NCBI Taxonomy" id="33035"/>
    <lineage>
        <taxon>Bacteria</taxon>
        <taxon>Bacillati</taxon>
        <taxon>Bacillota</taxon>
        <taxon>Clostridia</taxon>
        <taxon>Lachnospirales</taxon>
        <taxon>Lachnospiraceae</taxon>
        <taxon>Blautia</taxon>
    </lineage>
</organism>
<evidence type="ECO:0000313" key="3">
    <source>
        <dbReference type="Proteomes" id="UP000289794"/>
    </source>
</evidence>
<feature type="domain" description="Xylose isomerase-like TIM barrel" evidence="1">
    <location>
        <begin position="24"/>
        <end position="242"/>
    </location>
</feature>
<dbReference type="Proteomes" id="UP000289794">
    <property type="component" value="Chromosome"/>
</dbReference>
<dbReference type="EMBL" id="CP035945">
    <property type="protein sequence ID" value="QBE97116.1"/>
    <property type="molecule type" value="Genomic_DNA"/>
</dbReference>
<dbReference type="PANTHER" id="PTHR12110:SF41">
    <property type="entry name" value="INOSOSE DEHYDRATASE"/>
    <property type="match status" value="1"/>
</dbReference>